<dbReference type="MEROPS" id="T03.A08"/>
<dbReference type="Pfam" id="PF01019">
    <property type="entry name" value="G_glu_transpept"/>
    <property type="match status" value="2"/>
</dbReference>
<dbReference type="PANTHER" id="PTHR11686">
    <property type="entry name" value="GAMMA GLUTAMYL TRANSPEPTIDASE"/>
    <property type="match status" value="1"/>
</dbReference>
<reference evidence="2 3" key="1">
    <citation type="submission" date="2014-03" db="EMBL/GenBank/DDBJ databases">
        <title>Draft genome of the hookworm Oesophagostomum dentatum.</title>
        <authorList>
            <person name="Mitreva M."/>
        </authorList>
    </citation>
    <scope>NUCLEOTIDE SEQUENCE [LARGE SCALE GENOMIC DNA]</scope>
    <source>
        <strain evidence="2 3">OD-Hann</strain>
    </source>
</reference>
<name>A0A0B1SZ55_OESDE</name>
<dbReference type="Gene3D" id="3.60.20.40">
    <property type="match status" value="1"/>
</dbReference>
<dbReference type="GO" id="GO:0005886">
    <property type="term" value="C:plasma membrane"/>
    <property type="evidence" value="ECO:0007669"/>
    <property type="project" value="TreeGrafter"/>
</dbReference>
<dbReference type="AlphaFoldDB" id="A0A0B1SZ55"/>
<dbReference type="PANTHER" id="PTHR11686:SF9">
    <property type="entry name" value="RE13973P"/>
    <property type="match status" value="1"/>
</dbReference>
<proteinExistence type="predicted"/>
<dbReference type="InterPro" id="IPR029055">
    <property type="entry name" value="Ntn_hydrolases_N"/>
</dbReference>
<dbReference type="InterPro" id="IPR043137">
    <property type="entry name" value="GGT_ssub_C"/>
</dbReference>
<sequence length="549" mass="60166">MGKSIDRKLSVGLDDAQVVITIHTWRFDLCEAIYRRVVYAKAEYYPALLTPEVTKYPLNGDPPTGFNTVLPFPEKKDAIKKTSSGKLQQLAAHKFPHKPYSKSNEFKSKPDSSEQASPSFSVAVYTDHPTCSDIGRAMLLQGGNSMDAAIASFLCLSAALPHRGGLGGGLMATMYRKSQCNTLNARAAAVPSSLNGLYRAFEKYASRKLSWRQLVNPTIQLCVRGVTVSEQLAADLQEFKSLVLNNPRMRFAFFFAFVALLCLKCGTHRSQFVNGTTGVLLAKSEKMFCPALADFLQELADADNPVDYFYRGQGSTKLLKSMHEKDGFITVEDMEDCESEVQPAVKMFLAGHTLCGPPPPSIYSVVQLAVAAMTVFDETISKDARELAGKDVVQHTLQRFRSRYGPEIEYESTEQGSFSVLVLDEMGDAAAMTSSLGEKFGNRELTEFGFFMNNAMGSFAYGTQRGSPQSRNAPLPAKCPVTQMSPVIGIKDDQVAFLTGGTDYLGITASVFQALTSRQGSDFEGTPLLSRRTNGLTLLNRDKLLLVGY</sequence>
<evidence type="ECO:0000256" key="1">
    <source>
        <dbReference type="SAM" id="MobiDB-lite"/>
    </source>
</evidence>
<feature type="region of interest" description="Disordered" evidence="1">
    <location>
        <begin position="98"/>
        <end position="119"/>
    </location>
</feature>
<dbReference type="PRINTS" id="PR01210">
    <property type="entry name" value="GGTRANSPTASE"/>
</dbReference>
<keyword evidence="3" id="KW-1185">Reference proteome</keyword>
<accession>A0A0B1SZ55</accession>
<dbReference type="OrthoDB" id="1081007at2759"/>
<dbReference type="Proteomes" id="UP000053660">
    <property type="component" value="Unassembled WGS sequence"/>
</dbReference>
<gene>
    <name evidence="2" type="ORF">OESDEN_11405</name>
</gene>
<evidence type="ECO:0000313" key="3">
    <source>
        <dbReference type="Proteomes" id="UP000053660"/>
    </source>
</evidence>
<protein>
    <submittedName>
        <fullName evidence="2">Gamma-glutamyltranspeptidase</fullName>
    </submittedName>
</protein>
<organism evidence="2 3">
    <name type="scientific">Oesophagostomum dentatum</name>
    <name type="common">Nodular worm</name>
    <dbReference type="NCBI Taxonomy" id="61180"/>
    <lineage>
        <taxon>Eukaryota</taxon>
        <taxon>Metazoa</taxon>
        <taxon>Ecdysozoa</taxon>
        <taxon>Nematoda</taxon>
        <taxon>Chromadorea</taxon>
        <taxon>Rhabditida</taxon>
        <taxon>Rhabditina</taxon>
        <taxon>Rhabditomorpha</taxon>
        <taxon>Strongyloidea</taxon>
        <taxon>Strongylidae</taxon>
        <taxon>Oesophagostomum</taxon>
    </lineage>
</organism>
<dbReference type="InterPro" id="IPR000101">
    <property type="entry name" value="GGT_peptidase"/>
</dbReference>
<dbReference type="EMBL" id="KN555190">
    <property type="protein sequence ID" value="KHJ88792.1"/>
    <property type="molecule type" value="Genomic_DNA"/>
</dbReference>
<evidence type="ECO:0000313" key="2">
    <source>
        <dbReference type="EMBL" id="KHJ88792.1"/>
    </source>
</evidence>
<dbReference type="GO" id="GO:0036374">
    <property type="term" value="F:glutathione hydrolase activity"/>
    <property type="evidence" value="ECO:0007669"/>
    <property type="project" value="InterPro"/>
</dbReference>
<dbReference type="GO" id="GO:0006751">
    <property type="term" value="P:glutathione catabolic process"/>
    <property type="evidence" value="ECO:0007669"/>
    <property type="project" value="InterPro"/>
</dbReference>
<dbReference type="SUPFAM" id="SSF56235">
    <property type="entry name" value="N-terminal nucleophile aminohydrolases (Ntn hydrolases)"/>
    <property type="match status" value="1"/>
</dbReference>